<dbReference type="EMBL" id="JBHUCM010000031">
    <property type="protein sequence ID" value="MFD1541886.1"/>
    <property type="molecule type" value="Genomic_DNA"/>
</dbReference>
<protein>
    <recommendedName>
        <fullName evidence="3">MarR family transcriptional regulator</fullName>
    </recommendedName>
</protein>
<dbReference type="Proteomes" id="UP001597097">
    <property type="component" value="Unassembled WGS sequence"/>
</dbReference>
<organism evidence="1 2">
    <name type="scientific">Nonomuraea guangzhouensis</name>
    <dbReference type="NCBI Taxonomy" id="1291555"/>
    <lineage>
        <taxon>Bacteria</taxon>
        <taxon>Bacillati</taxon>
        <taxon>Actinomycetota</taxon>
        <taxon>Actinomycetes</taxon>
        <taxon>Streptosporangiales</taxon>
        <taxon>Streptosporangiaceae</taxon>
        <taxon>Nonomuraea</taxon>
    </lineage>
</organism>
<sequence>MRAGGAALRRGTARVAALLPAADLDAVLPLLTQAARRVEEAADAITGHPARARKESKE</sequence>
<accession>A0ABW4GHZ4</accession>
<name>A0ABW4GHZ4_9ACTN</name>
<comment type="caution">
    <text evidence="1">The sequence shown here is derived from an EMBL/GenBank/DDBJ whole genome shotgun (WGS) entry which is preliminary data.</text>
</comment>
<evidence type="ECO:0000313" key="2">
    <source>
        <dbReference type="Proteomes" id="UP001597097"/>
    </source>
</evidence>
<dbReference type="RefSeq" id="WP_219535629.1">
    <property type="nucleotide sequence ID" value="NZ_JAHKRM010000026.1"/>
</dbReference>
<evidence type="ECO:0000313" key="1">
    <source>
        <dbReference type="EMBL" id="MFD1541886.1"/>
    </source>
</evidence>
<gene>
    <name evidence="1" type="ORF">ACFSJ0_32890</name>
</gene>
<proteinExistence type="predicted"/>
<keyword evidence="2" id="KW-1185">Reference proteome</keyword>
<evidence type="ECO:0008006" key="3">
    <source>
        <dbReference type="Google" id="ProtNLM"/>
    </source>
</evidence>
<reference evidence="2" key="1">
    <citation type="journal article" date="2019" name="Int. J. Syst. Evol. Microbiol.">
        <title>The Global Catalogue of Microorganisms (GCM) 10K type strain sequencing project: providing services to taxonomists for standard genome sequencing and annotation.</title>
        <authorList>
            <consortium name="The Broad Institute Genomics Platform"/>
            <consortium name="The Broad Institute Genome Sequencing Center for Infectious Disease"/>
            <person name="Wu L."/>
            <person name="Ma J."/>
        </authorList>
    </citation>
    <scope>NUCLEOTIDE SEQUENCE [LARGE SCALE GENOMIC DNA]</scope>
    <source>
        <strain evidence="2">CGMCC 1.15399</strain>
    </source>
</reference>